<dbReference type="PANTHER" id="PTHR30293:SF0">
    <property type="entry name" value="NITROGEN ASSIMILATION REGULATORY PROTEIN NAC"/>
    <property type="match status" value="1"/>
</dbReference>
<dbReference type="SUPFAM" id="SSF53850">
    <property type="entry name" value="Periplasmic binding protein-like II"/>
    <property type="match status" value="1"/>
</dbReference>
<keyword evidence="9" id="KW-1185">Reference proteome</keyword>
<proteinExistence type="inferred from homology"/>
<dbReference type="AlphaFoldDB" id="A0A8B2NPN3"/>
<dbReference type="PROSITE" id="PS50931">
    <property type="entry name" value="HTH_LYSR"/>
    <property type="match status" value="1"/>
</dbReference>
<keyword evidence="5" id="KW-0804">Transcription</keyword>
<feature type="region of interest" description="Disordered" evidence="6">
    <location>
        <begin position="330"/>
        <end position="358"/>
    </location>
</feature>
<name>A0A8B2NPN3_9HYPH</name>
<dbReference type="PRINTS" id="PR00039">
    <property type="entry name" value="HTHLYSR"/>
</dbReference>
<dbReference type="CDD" id="cd08433">
    <property type="entry name" value="PBP2_Nac"/>
    <property type="match status" value="1"/>
</dbReference>
<dbReference type="Gene3D" id="3.40.190.290">
    <property type="match status" value="1"/>
</dbReference>
<gene>
    <name evidence="8" type="ORF">DLJ53_10600</name>
</gene>
<keyword evidence="3" id="KW-0238">DNA-binding</keyword>
<dbReference type="PANTHER" id="PTHR30293">
    <property type="entry name" value="TRANSCRIPTIONAL REGULATORY PROTEIN NAC-RELATED"/>
    <property type="match status" value="1"/>
</dbReference>
<organism evidence="8 9">
    <name type="scientific">Acuticoccus sediminis</name>
    <dbReference type="NCBI Taxonomy" id="2184697"/>
    <lineage>
        <taxon>Bacteria</taxon>
        <taxon>Pseudomonadati</taxon>
        <taxon>Pseudomonadota</taxon>
        <taxon>Alphaproteobacteria</taxon>
        <taxon>Hyphomicrobiales</taxon>
        <taxon>Amorphaceae</taxon>
        <taxon>Acuticoccus</taxon>
    </lineage>
</organism>
<feature type="compositionally biased region" description="Low complexity" evidence="6">
    <location>
        <begin position="330"/>
        <end position="339"/>
    </location>
</feature>
<dbReference type="InterPro" id="IPR000847">
    <property type="entry name" value="LysR_HTH_N"/>
</dbReference>
<evidence type="ECO:0000256" key="4">
    <source>
        <dbReference type="ARBA" id="ARBA00023159"/>
    </source>
</evidence>
<evidence type="ECO:0000256" key="6">
    <source>
        <dbReference type="SAM" id="MobiDB-lite"/>
    </source>
</evidence>
<keyword evidence="4" id="KW-0010">Activator</keyword>
<dbReference type="SUPFAM" id="SSF46785">
    <property type="entry name" value="Winged helix' DNA-binding domain"/>
    <property type="match status" value="1"/>
</dbReference>
<evidence type="ECO:0000256" key="2">
    <source>
        <dbReference type="ARBA" id="ARBA00023015"/>
    </source>
</evidence>
<evidence type="ECO:0000313" key="9">
    <source>
        <dbReference type="Proteomes" id="UP000249590"/>
    </source>
</evidence>
<dbReference type="FunFam" id="1.10.10.10:FF:000001">
    <property type="entry name" value="LysR family transcriptional regulator"/>
    <property type="match status" value="1"/>
</dbReference>
<dbReference type="Gene3D" id="1.10.10.10">
    <property type="entry name" value="Winged helix-like DNA-binding domain superfamily/Winged helix DNA-binding domain"/>
    <property type="match status" value="1"/>
</dbReference>
<evidence type="ECO:0000313" key="8">
    <source>
        <dbReference type="EMBL" id="RAI01846.1"/>
    </source>
</evidence>
<dbReference type="GO" id="GO:0003700">
    <property type="term" value="F:DNA-binding transcription factor activity"/>
    <property type="evidence" value="ECO:0007669"/>
    <property type="project" value="InterPro"/>
</dbReference>
<protein>
    <submittedName>
        <fullName evidence="8">LysR family transcriptional regulator</fullName>
    </submittedName>
</protein>
<comment type="similarity">
    <text evidence="1">Belongs to the LysR transcriptional regulatory family.</text>
</comment>
<evidence type="ECO:0000256" key="3">
    <source>
        <dbReference type="ARBA" id="ARBA00023125"/>
    </source>
</evidence>
<dbReference type="InterPro" id="IPR036390">
    <property type="entry name" value="WH_DNA-bd_sf"/>
</dbReference>
<dbReference type="GO" id="GO:0003677">
    <property type="term" value="F:DNA binding"/>
    <property type="evidence" value="ECO:0007669"/>
    <property type="project" value="UniProtKB-KW"/>
</dbReference>
<evidence type="ECO:0000256" key="1">
    <source>
        <dbReference type="ARBA" id="ARBA00009437"/>
    </source>
</evidence>
<reference evidence="8 9" key="1">
    <citation type="submission" date="2018-05" db="EMBL/GenBank/DDBJ databases">
        <title>Acuticoccus sediminis sp. nov., isolated from deep-sea sediment of Indian Ocean.</title>
        <authorList>
            <person name="Liu X."/>
            <person name="Lai Q."/>
            <person name="Du Y."/>
            <person name="Sun F."/>
            <person name="Zhang X."/>
            <person name="Wang S."/>
            <person name="Shao Z."/>
        </authorList>
    </citation>
    <scope>NUCLEOTIDE SEQUENCE [LARGE SCALE GENOMIC DNA]</scope>
    <source>
        <strain evidence="8 9">PTG4-2</strain>
    </source>
</reference>
<dbReference type="Pfam" id="PF03466">
    <property type="entry name" value="LysR_substrate"/>
    <property type="match status" value="1"/>
</dbReference>
<sequence length="358" mass="38784">MPGWYGAGRLARSARVAGPRGRAMDIRQLRYFVAVVERGSFSAAARHLSVAQPALSRHVRALEEGLGVLLVRRDAHGVRPTEHGERLFHQASSILRQFDMVPEIVGGPQGLVTGRVVVGLPTSTNAVLARPLIRTVMARLPGVRLHVIESLSGYLQEWIEAGRLDISLLYDPRPNPAVELDTIMSEALFLVGPAHVAGDRPEGVPFKELERLPLAMPGPTHALRRLIDRVALDVGITPNVVVEVDSLGVMKAITEKEGLYSILPTGPVYEEVQEGRLSIRRLLEPDVTRSISMATSALRGRTRACEEVGRLIIEIVQDMIREGIWQGANAPEAADAADPASPPSRPGPGLQSLGSGRM</sequence>
<dbReference type="Proteomes" id="UP000249590">
    <property type="component" value="Unassembled WGS sequence"/>
</dbReference>
<evidence type="ECO:0000259" key="7">
    <source>
        <dbReference type="PROSITE" id="PS50931"/>
    </source>
</evidence>
<dbReference type="InterPro" id="IPR005119">
    <property type="entry name" value="LysR_subst-bd"/>
</dbReference>
<dbReference type="GO" id="GO:2000142">
    <property type="term" value="P:regulation of DNA-templated transcription initiation"/>
    <property type="evidence" value="ECO:0007669"/>
    <property type="project" value="TreeGrafter"/>
</dbReference>
<accession>A0A8B2NPN3</accession>
<feature type="domain" description="HTH lysR-type" evidence="7">
    <location>
        <begin position="24"/>
        <end position="81"/>
    </location>
</feature>
<comment type="caution">
    <text evidence="8">The sequence shown here is derived from an EMBL/GenBank/DDBJ whole genome shotgun (WGS) entry which is preliminary data.</text>
</comment>
<dbReference type="InterPro" id="IPR036388">
    <property type="entry name" value="WH-like_DNA-bd_sf"/>
</dbReference>
<dbReference type="EMBL" id="QHHQ01000002">
    <property type="protein sequence ID" value="RAI01846.1"/>
    <property type="molecule type" value="Genomic_DNA"/>
</dbReference>
<keyword evidence="2" id="KW-0805">Transcription regulation</keyword>
<dbReference type="Pfam" id="PF00126">
    <property type="entry name" value="HTH_1"/>
    <property type="match status" value="1"/>
</dbReference>
<evidence type="ECO:0000256" key="5">
    <source>
        <dbReference type="ARBA" id="ARBA00023163"/>
    </source>
</evidence>